<evidence type="ECO:0000256" key="1">
    <source>
        <dbReference type="SAM" id="MobiDB-lite"/>
    </source>
</evidence>
<name>A0A099EV37_9RHOB</name>
<reference evidence="3 4" key="2">
    <citation type="submission" date="2014-10" db="EMBL/GenBank/DDBJ databases">
        <title>Paracoccus sanguinis sp. nov., isolated from clinical specimens of New York State patients.</title>
        <authorList>
            <person name="Mingle L.A."/>
            <person name="Cole J.A."/>
            <person name="Lapierre P."/>
            <person name="Musser K.A."/>
        </authorList>
    </citation>
    <scope>NUCLEOTIDE SEQUENCE [LARGE SCALE GENOMIC DNA]</scope>
    <source>
        <strain evidence="3 4">HAMBI 3106</strain>
    </source>
</reference>
<sequence>MTSMRALLLIPVVALAACSGENQGWNPNYRAEATPYGNYLRAREAALTGKQAPPRVIPVALPAKAPTAAEIAGPSPVRILERETTVAAARSGVTTDRTLGALDRKGAPAVDTAPPVHYRITRPGPGAVATVAPATVVAAPPTGRWPRDGSVRSNCAAWPSPQAAQQAFAAQGGPQRDPLGLDPDGDGRVCGWTPDRGAPL</sequence>
<keyword evidence="2" id="KW-0732">Signal</keyword>
<dbReference type="AlphaFoldDB" id="A0A099EV37"/>
<feature type="chain" id="PRO_5001954132" description="Excalibur calcium-binding domain-containing protein" evidence="2">
    <location>
        <begin position="17"/>
        <end position="200"/>
    </location>
</feature>
<dbReference type="STRING" id="690417.IC63_15065"/>
<dbReference type="OrthoDB" id="7951357at2"/>
<reference evidence="3 4" key="1">
    <citation type="submission" date="2014-09" db="EMBL/GenBank/DDBJ databases">
        <authorList>
            <person name="McGinnis J.M."/>
            <person name="Wolfgang W.J."/>
        </authorList>
    </citation>
    <scope>NUCLEOTIDE SEQUENCE [LARGE SCALE GENOMIC DNA]</scope>
    <source>
        <strain evidence="3 4">HAMBI 3106</strain>
    </source>
</reference>
<comment type="caution">
    <text evidence="3">The sequence shown here is derived from an EMBL/GenBank/DDBJ whole genome shotgun (WGS) entry which is preliminary data.</text>
</comment>
<evidence type="ECO:0000313" key="3">
    <source>
        <dbReference type="EMBL" id="KGJ02260.1"/>
    </source>
</evidence>
<feature type="signal peptide" evidence="2">
    <location>
        <begin position="1"/>
        <end position="16"/>
    </location>
</feature>
<accession>A0A099EV37</accession>
<protein>
    <recommendedName>
        <fullName evidence="5">Excalibur calcium-binding domain-containing protein</fullName>
    </recommendedName>
</protein>
<organism evidence="3 4">
    <name type="scientific">Paracoccus sphaerophysae</name>
    <dbReference type="NCBI Taxonomy" id="690417"/>
    <lineage>
        <taxon>Bacteria</taxon>
        <taxon>Pseudomonadati</taxon>
        <taxon>Pseudomonadota</taxon>
        <taxon>Alphaproteobacteria</taxon>
        <taxon>Rhodobacterales</taxon>
        <taxon>Paracoccaceae</taxon>
        <taxon>Paracoccus</taxon>
    </lineage>
</organism>
<dbReference type="Proteomes" id="UP000029917">
    <property type="component" value="Unassembled WGS sequence"/>
</dbReference>
<feature type="region of interest" description="Disordered" evidence="1">
    <location>
        <begin position="161"/>
        <end position="200"/>
    </location>
</feature>
<evidence type="ECO:0000256" key="2">
    <source>
        <dbReference type="SAM" id="SignalP"/>
    </source>
</evidence>
<evidence type="ECO:0000313" key="4">
    <source>
        <dbReference type="Proteomes" id="UP000029917"/>
    </source>
</evidence>
<keyword evidence="4" id="KW-1185">Reference proteome</keyword>
<evidence type="ECO:0008006" key="5">
    <source>
        <dbReference type="Google" id="ProtNLM"/>
    </source>
</evidence>
<proteinExistence type="predicted"/>
<gene>
    <name evidence="3" type="ORF">IC63_15065</name>
</gene>
<dbReference type="EMBL" id="JRKS01000072">
    <property type="protein sequence ID" value="KGJ02260.1"/>
    <property type="molecule type" value="Genomic_DNA"/>
</dbReference>
<feature type="compositionally biased region" description="Low complexity" evidence="1">
    <location>
        <begin position="161"/>
        <end position="182"/>
    </location>
</feature>
<dbReference type="PROSITE" id="PS51257">
    <property type="entry name" value="PROKAR_LIPOPROTEIN"/>
    <property type="match status" value="1"/>
</dbReference>